<proteinExistence type="predicted"/>
<accession>A0ABU5IHR7</accession>
<evidence type="ECO:0000313" key="2">
    <source>
        <dbReference type="Proteomes" id="UP001293718"/>
    </source>
</evidence>
<dbReference type="InterPro" id="IPR003560">
    <property type="entry name" value="DHB_DH"/>
</dbReference>
<dbReference type="PRINTS" id="PR01397">
    <property type="entry name" value="DHBDHDRGNASE"/>
</dbReference>
<name>A0ABU5IHR7_9BURK</name>
<dbReference type="Proteomes" id="UP001293718">
    <property type="component" value="Unassembled WGS sequence"/>
</dbReference>
<dbReference type="InterPro" id="IPR036291">
    <property type="entry name" value="NAD(P)-bd_dom_sf"/>
</dbReference>
<protein>
    <submittedName>
        <fullName evidence="1">SDR family NAD(P)-dependent oxidoreductase</fullName>
    </submittedName>
</protein>
<organism evidence="1 2">
    <name type="scientific">Azohydromonas lata</name>
    <dbReference type="NCBI Taxonomy" id="45677"/>
    <lineage>
        <taxon>Bacteria</taxon>
        <taxon>Pseudomonadati</taxon>
        <taxon>Pseudomonadota</taxon>
        <taxon>Betaproteobacteria</taxon>
        <taxon>Burkholderiales</taxon>
        <taxon>Sphaerotilaceae</taxon>
        <taxon>Azohydromonas</taxon>
    </lineage>
</organism>
<dbReference type="Pfam" id="PF00106">
    <property type="entry name" value="adh_short"/>
    <property type="match status" value="1"/>
</dbReference>
<dbReference type="EMBL" id="JAXOJX010000019">
    <property type="protein sequence ID" value="MDZ5457473.1"/>
    <property type="molecule type" value="Genomic_DNA"/>
</dbReference>
<dbReference type="InterPro" id="IPR002347">
    <property type="entry name" value="SDR_fam"/>
</dbReference>
<dbReference type="Gene3D" id="3.40.50.720">
    <property type="entry name" value="NAD(P)-binding Rossmann-like Domain"/>
    <property type="match status" value="1"/>
</dbReference>
<comment type="caution">
    <text evidence="1">The sequence shown here is derived from an EMBL/GenBank/DDBJ whole genome shotgun (WGS) entry which is preliminary data.</text>
</comment>
<sequence length="217" mass="22191">MKTFLSIGTGPGMGLATAQRFAREGFRVILSARHLDKTQALAGRLESEGHKADVSLVDAADPASIAALVADVESRFGAIDVLHYNAAALRQASIGTQPAETFNQDLAVNVGGALAAVQAAAPRMAARGSGDILLTGGGFALAPSPDYLSLSIGKAGLRALALGLFDSLKAQGVHVGTVTVAGFVSPGSAAAAGVADAFWRLHSQPRQAWTVEEVYTP</sequence>
<dbReference type="PANTHER" id="PTHR43431">
    <property type="entry name" value="OXIDOREDUCTASE, SHORT CHAIN DEHYDROGENASE/REDUCTASE FAMILY (AFU_ORTHOLOGUE AFUA_5G14000)"/>
    <property type="match status" value="1"/>
</dbReference>
<reference evidence="1 2" key="1">
    <citation type="submission" date="2023-11" db="EMBL/GenBank/DDBJ databases">
        <title>Draft genome of Azohydromonas lata strain H1 (DSM1123), a polyhydroxyalkanoate producer.</title>
        <authorList>
            <person name="Traversa D."/>
            <person name="D'Addabbo P."/>
            <person name="Pazzani C."/>
            <person name="Manzari C."/>
            <person name="Chiara M."/>
            <person name="Scrascia M."/>
        </authorList>
    </citation>
    <scope>NUCLEOTIDE SEQUENCE [LARGE SCALE GENOMIC DNA]</scope>
    <source>
        <strain evidence="1 2">H1</strain>
    </source>
</reference>
<dbReference type="RefSeq" id="WP_322465778.1">
    <property type="nucleotide sequence ID" value="NZ_JAXOJX010000019.1"/>
</dbReference>
<dbReference type="SUPFAM" id="SSF51735">
    <property type="entry name" value="NAD(P)-binding Rossmann-fold domains"/>
    <property type="match status" value="1"/>
</dbReference>
<evidence type="ECO:0000313" key="1">
    <source>
        <dbReference type="EMBL" id="MDZ5457473.1"/>
    </source>
</evidence>
<dbReference type="PANTHER" id="PTHR43431:SF1">
    <property type="entry name" value="OS08G0476300 PROTEIN"/>
    <property type="match status" value="1"/>
</dbReference>
<gene>
    <name evidence="1" type="ORF">SM757_12910</name>
</gene>
<keyword evidence="2" id="KW-1185">Reference proteome</keyword>